<sequence length="428" mass="49467">MTNWGTYVNVLVHEMIGYGHYVGSATGVNGFRGRLLIYNAPPGKLPIFHQELMWTPGWASSLHQLSDSSKLPNRHRCYAIFTEAFGMVLTDSFDTTTIASHWNAKFTGEFVRKFQLAHDIPVHDRLVRVNRALPTKQPMRIDARFKNLICVCCNSDKGPHYSATSGQLFDLGNRLCRKCWDFKDEYGSDRPAEYLARYPLWKNNDKLNCDICNDLFTTTPSVNTTKGIRLYLTDLQLAVCRWCDHYWKQKHLMLPIHNLHIPYDHHWACDQCQTTSSRWFQFTAQCGHIGKYYCYSCCLGDEARFLSKEKAKMFVTHAIMDAGFPSPATLREVRRSGQRANDFYQGLVHYVKKHFNIDLTSFKSICEQRKIDIASTGEVIPEFLAADTLLEPLMIRKEAAHLDNGMKHKEYNKSKKRRRDSVEAEDLR</sequence>
<evidence type="ECO:0000313" key="2">
    <source>
        <dbReference type="Proteomes" id="UP001172386"/>
    </source>
</evidence>
<name>A0ACC3AAU1_9EURO</name>
<comment type="caution">
    <text evidence="1">The sequence shown here is derived from an EMBL/GenBank/DDBJ whole genome shotgun (WGS) entry which is preliminary data.</text>
</comment>
<dbReference type="Proteomes" id="UP001172386">
    <property type="component" value="Unassembled WGS sequence"/>
</dbReference>
<proteinExistence type="predicted"/>
<protein>
    <submittedName>
        <fullName evidence="1">Uncharacterized protein</fullName>
    </submittedName>
</protein>
<keyword evidence="2" id="KW-1185">Reference proteome</keyword>
<gene>
    <name evidence="1" type="ORF">H2198_003779</name>
</gene>
<reference evidence="1" key="1">
    <citation type="submission" date="2022-10" db="EMBL/GenBank/DDBJ databases">
        <title>Culturing micro-colonial fungi from biological soil crusts in the Mojave desert and describing Neophaeococcomyces mojavensis, and introducing the new genera and species Taxawa tesnikishii.</title>
        <authorList>
            <person name="Kurbessoian T."/>
            <person name="Stajich J.E."/>
        </authorList>
    </citation>
    <scope>NUCLEOTIDE SEQUENCE</scope>
    <source>
        <strain evidence="1">JES_112</strain>
    </source>
</reference>
<accession>A0ACC3AAU1</accession>
<organism evidence="1 2">
    <name type="scientific">Neophaeococcomyces mojaviensis</name>
    <dbReference type="NCBI Taxonomy" id="3383035"/>
    <lineage>
        <taxon>Eukaryota</taxon>
        <taxon>Fungi</taxon>
        <taxon>Dikarya</taxon>
        <taxon>Ascomycota</taxon>
        <taxon>Pezizomycotina</taxon>
        <taxon>Eurotiomycetes</taxon>
        <taxon>Chaetothyriomycetidae</taxon>
        <taxon>Chaetothyriales</taxon>
        <taxon>Chaetothyriales incertae sedis</taxon>
        <taxon>Neophaeococcomyces</taxon>
    </lineage>
</organism>
<dbReference type="EMBL" id="JAPDRQ010000052">
    <property type="protein sequence ID" value="KAJ9658349.1"/>
    <property type="molecule type" value="Genomic_DNA"/>
</dbReference>
<evidence type="ECO:0000313" key="1">
    <source>
        <dbReference type="EMBL" id="KAJ9658349.1"/>
    </source>
</evidence>